<dbReference type="AlphaFoldDB" id="A0A0B1ZP46"/>
<dbReference type="SMART" id="SM00342">
    <property type="entry name" value="HTH_ARAC"/>
    <property type="match status" value="1"/>
</dbReference>
<dbReference type="InterPro" id="IPR018060">
    <property type="entry name" value="HTH_AraC"/>
</dbReference>
<dbReference type="SUPFAM" id="SSF46689">
    <property type="entry name" value="Homeodomain-like"/>
    <property type="match status" value="1"/>
</dbReference>
<dbReference type="STRING" id="1348853.LK12_00615"/>
<dbReference type="EMBL" id="JTDI01000001">
    <property type="protein sequence ID" value="KHK92930.1"/>
    <property type="molecule type" value="Genomic_DNA"/>
</dbReference>
<keyword evidence="2" id="KW-0238">DNA-binding</keyword>
<dbReference type="PRINTS" id="PR00032">
    <property type="entry name" value="HTHARAC"/>
</dbReference>
<feature type="domain" description="HTH araC/xylS-type" evidence="4">
    <location>
        <begin position="180"/>
        <end position="279"/>
    </location>
</feature>
<evidence type="ECO:0000256" key="1">
    <source>
        <dbReference type="ARBA" id="ARBA00023015"/>
    </source>
</evidence>
<reference evidence="5 6" key="1">
    <citation type="submission" date="2014-10" db="EMBL/GenBank/DDBJ databases">
        <title>Genome sequence of Novosphingobium malaysiense MUSC 273(T).</title>
        <authorList>
            <person name="Lee L.-H."/>
        </authorList>
    </citation>
    <scope>NUCLEOTIDE SEQUENCE [LARGE SCALE GENOMIC DNA]</scope>
    <source>
        <strain evidence="5 6">MUSC 273</strain>
    </source>
</reference>
<dbReference type="Pfam" id="PF12833">
    <property type="entry name" value="HTH_18"/>
    <property type="match status" value="1"/>
</dbReference>
<dbReference type="GO" id="GO:0003700">
    <property type="term" value="F:DNA-binding transcription factor activity"/>
    <property type="evidence" value="ECO:0007669"/>
    <property type="project" value="InterPro"/>
</dbReference>
<dbReference type="Proteomes" id="UP000031057">
    <property type="component" value="Unassembled WGS sequence"/>
</dbReference>
<dbReference type="InterPro" id="IPR020449">
    <property type="entry name" value="Tscrpt_reg_AraC-type_HTH"/>
</dbReference>
<proteinExistence type="predicted"/>
<name>A0A0B1ZP46_9SPHN</name>
<dbReference type="RefSeq" id="WP_039278116.1">
    <property type="nucleotide sequence ID" value="NZ_JTDI01000001.1"/>
</dbReference>
<evidence type="ECO:0000259" key="4">
    <source>
        <dbReference type="PROSITE" id="PS01124"/>
    </source>
</evidence>
<keyword evidence="6" id="KW-1185">Reference proteome</keyword>
<organism evidence="5 6">
    <name type="scientific">Novosphingobium malaysiense</name>
    <dbReference type="NCBI Taxonomy" id="1348853"/>
    <lineage>
        <taxon>Bacteria</taxon>
        <taxon>Pseudomonadati</taxon>
        <taxon>Pseudomonadota</taxon>
        <taxon>Alphaproteobacteria</taxon>
        <taxon>Sphingomonadales</taxon>
        <taxon>Sphingomonadaceae</taxon>
        <taxon>Novosphingobium</taxon>
    </lineage>
</organism>
<keyword evidence="3" id="KW-0804">Transcription</keyword>
<protein>
    <recommendedName>
        <fullName evidence="4">HTH araC/xylS-type domain-containing protein</fullName>
    </recommendedName>
</protein>
<evidence type="ECO:0000313" key="5">
    <source>
        <dbReference type="EMBL" id="KHK92930.1"/>
    </source>
</evidence>
<dbReference type="GO" id="GO:0043565">
    <property type="term" value="F:sequence-specific DNA binding"/>
    <property type="evidence" value="ECO:0007669"/>
    <property type="project" value="InterPro"/>
</dbReference>
<accession>A0A0B1ZP46</accession>
<gene>
    <name evidence="5" type="ORF">LK12_00615</name>
</gene>
<comment type="caution">
    <text evidence="5">The sequence shown here is derived from an EMBL/GenBank/DDBJ whole genome shotgun (WGS) entry which is preliminary data.</text>
</comment>
<dbReference type="Gene3D" id="1.10.10.60">
    <property type="entry name" value="Homeodomain-like"/>
    <property type="match status" value="2"/>
</dbReference>
<sequence>MRHELEKELVLPHVRVELATITWSVTDTSPAHPTHALFQRLSRDHSPLRLGNMSAFDLLPRVHAVGFLPAGSTVPLEPIGKPLRVLTCFFDPDFVEARTGLSAERLSRQTAALALLRNKRLEILMQELHAELDHPGPAHEFLIESLTNVMLVEIARVIAHVERKAGRQGIVLALAPWQLLRIEERIKAAPETGYPSLGELAEMCGVSEGHLARAFKVSTGWQIQKYIARQRIATASEMLATGALNCAAIAERLGFSSPGHFSNMFRRMTGQSPSQYRRKALADHAATAN</sequence>
<evidence type="ECO:0000313" key="6">
    <source>
        <dbReference type="Proteomes" id="UP000031057"/>
    </source>
</evidence>
<dbReference type="InterPro" id="IPR037923">
    <property type="entry name" value="HTH-like"/>
</dbReference>
<evidence type="ECO:0000256" key="2">
    <source>
        <dbReference type="ARBA" id="ARBA00023125"/>
    </source>
</evidence>
<dbReference type="PROSITE" id="PS01124">
    <property type="entry name" value="HTH_ARAC_FAMILY_2"/>
    <property type="match status" value="1"/>
</dbReference>
<keyword evidence="1" id="KW-0805">Transcription regulation</keyword>
<dbReference type="InterPro" id="IPR050204">
    <property type="entry name" value="AraC_XylS_family_regulators"/>
</dbReference>
<evidence type="ECO:0000256" key="3">
    <source>
        <dbReference type="ARBA" id="ARBA00023163"/>
    </source>
</evidence>
<dbReference type="PANTHER" id="PTHR46796:SF14">
    <property type="entry name" value="TRANSCRIPTIONAL REGULATORY PROTEIN"/>
    <property type="match status" value="1"/>
</dbReference>
<dbReference type="SUPFAM" id="SSF51215">
    <property type="entry name" value="Regulatory protein AraC"/>
    <property type="match status" value="1"/>
</dbReference>
<dbReference type="PANTHER" id="PTHR46796">
    <property type="entry name" value="HTH-TYPE TRANSCRIPTIONAL ACTIVATOR RHAS-RELATED"/>
    <property type="match status" value="1"/>
</dbReference>
<dbReference type="InterPro" id="IPR009057">
    <property type="entry name" value="Homeodomain-like_sf"/>
</dbReference>